<reference evidence="2 3" key="1">
    <citation type="journal article" date="2017" name="Nat. Commun.">
        <title>In situ click chemistry generation of cyclooxygenase-2 inhibitors.</title>
        <authorList>
            <person name="Bhardwaj A."/>
            <person name="Kaur J."/>
            <person name="Wuest M."/>
            <person name="Wuest F."/>
        </authorList>
    </citation>
    <scope>NUCLEOTIDE SEQUENCE [LARGE SCALE GENOMIC DNA]</scope>
    <source>
        <strain evidence="2">S2_012_000_R3_94</strain>
    </source>
</reference>
<sequence length="97" mass="10267">MSDLDEDWFDPSEGEGPAFPPLPRADRRILVDPAAWRAAEAACAVDLAQAAMAIGRLAGLLASLDETMRAGMIARLALIEVEAMLWAAGTPPPRPVA</sequence>
<feature type="compositionally biased region" description="Acidic residues" evidence="1">
    <location>
        <begin position="1"/>
        <end position="13"/>
    </location>
</feature>
<gene>
    <name evidence="2" type="ORF">DI616_14855</name>
</gene>
<organism evidence="2 3">
    <name type="scientific">Paracoccus denitrificans</name>
    <dbReference type="NCBI Taxonomy" id="266"/>
    <lineage>
        <taxon>Bacteria</taxon>
        <taxon>Pseudomonadati</taxon>
        <taxon>Pseudomonadota</taxon>
        <taxon>Alphaproteobacteria</taxon>
        <taxon>Rhodobacterales</taxon>
        <taxon>Paracoccaceae</taxon>
        <taxon>Paracoccus</taxon>
    </lineage>
</organism>
<dbReference type="Proteomes" id="UP000315344">
    <property type="component" value="Unassembled WGS sequence"/>
</dbReference>
<name>A0A533I6Y3_PARDE</name>
<dbReference type="AlphaFoldDB" id="A0A533I6Y3"/>
<protein>
    <submittedName>
        <fullName evidence="2">Uncharacterized protein</fullName>
    </submittedName>
</protein>
<proteinExistence type="predicted"/>
<dbReference type="EMBL" id="VAFL01000013">
    <property type="protein sequence ID" value="TKW65448.1"/>
    <property type="molecule type" value="Genomic_DNA"/>
</dbReference>
<evidence type="ECO:0000256" key="1">
    <source>
        <dbReference type="SAM" id="MobiDB-lite"/>
    </source>
</evidence>
<evidence type="ECO:0000313" key="3">
    <source>
        <dbReference type="Proteomes" id="UP000315344"/>
    </source>
</evidence>
<evidence type="ECO:0000313" key="2">
    <source>
        <dbReference type="EMBL" id="TKW65448.1"/>
    </source>
</evidence>
<feature type="region of interest" description="Disordered" evidence="1">
    <location>
        <begin position="1"/>
        <end position="23"/>
    </location>
</feature>
<comment type="caution">
    <text evidence="2">The sequence shown here is derived from an EMBL/GenBank/DDBJ whole genome shotgun (WGS) entry which is preliminary data.</text>
</comment>
<accession>A0A533I6Y3</accession>